<organism evidence="5 6">
    <name type="scientific">Mumia zhuanghuii</name>
    <dbReference type="NCBI Taxonomy" id="2585211"/>
    <lineage>
        <taxon>Bacteria</taxon>
        <taxon>Bacillati</taxon>
        <taxon>Actinomycetota</taxon>
        <taxon>Actinomycetes</taxon>
        <taxon>Propionibacteriales</taxon>
        <taxon>Nocardioidaceae</taxon>
        <taxon>Mumia</taxon>
    </lineage>
</organism>
<dbReference type="SUPFAM" id="SSF53850">
    <property type="entry name" value="Periplasmic binding protein-like II"/>
    <property type="match status" value="1"/>
</dbReference>
<proteinExistence type="inferred from homology"/>
<dbReference type="Proteomes" id="UP000307768">
    <property type="component" value="Unassembled WGS sequence"/>
</dbReference>
<dbReference type="EMBL" id="VDFQ02000005">
    <property type="protein sequence ID" value="KAA1420450.1"/>
    <property type="molecule type" value="Genomic_DNA"/>
</dbReference>
<evidence type="ECO:0000256" key="2">
    <source>
        <dbReference type="ARBA" id="ARBA00022448"/>
    </source>
</evidence>
<dbReference type="Pfam" id="PF01547">
    <property type="entry name" value="SBP_bac_1"/>
    <property type="match status" value="1"/>
</dbReference>
<dbReference type="PROSITE" id="PS51257">
    <property type="entry name" value="PROKAR_LIPOPROTEIN"/>
    <property type="match status" value="1"/>
</dbReference>
<feature type="chain" id="PRO_5038841761" evidence="4">
    <location>
        <begin position="23"/>
        <end position="416"/>
    </location>
</feature>
<keyword evidence="3 4" id="KW-0732">Signal</keyword>
<name>A0A5Q6RR22_9ACTN</name>
<dbReference type="Gene3D" id="3.40.190.10">
    <property type="entry name" value="Periplasmic binding protein-like II"/>
    <property type="match status" value="2"/>
</dbReference>
<dbReference type="RefSeq" id="WP_149770619.1">
    <property type="nucleotide sequence ID" value="NZ_VDFQ02000005.1"/>
</dbReference>
<dbReference type="GO" id="GO:0055052">
    <property type="term" value="C:ATP-binding cassette (ABC) transporter complex, substrate-binding subunit-containing"/>
    <property type="evidence" value="ECO:0007669"/>
    <property type="project" value="TreeGrafter"/>
</dbReference>
<reference evidence="5 6" key="1">
    <citation type="submission" date="2019-09" db="EMBL/GenBank/DDBJ databases">
        <title>Mumia zhuanghuii sp. nov. isolated from the intestinal contents of plateau pika (Ochotona curzoniae) in the Qinghai-Tibet plateau of China.</title>
        <authorList>
            <person name="Tian Z."/>
        </authorList>
    </citation>
    <scope>NUCLEOTIDE SEQUENCE [LARGE SCALE GENOMIC DNA]</scope>
    <source>
        <strain evidence="6">350</strain>
    </source>
</reference>
<dbReference type="InterPro" id="IPR006059">
    <property type="entry name" value="SBP"/>
</dbReference>
<dbReference type="OrthoDB" id="2531053at2"/>
<gene>
    <name evidence="5" type="ORF">FE697_015910</name>
</gene>
<dbReference type="PANTHER" id="PTHR30061:SF50">
    <property type="entry name" value="MALTOSE_MALTODEXTRIN-BINDING PERIPLASMIC PROTEIN"/>
    <property type="match status" value="1"/>
</dbReference>
<dbReference type="GO" id="GO:0042956">
    <property type="term" value="P:maltodextrin transmembrane transport"/>
    <property type="evidence" value="ECO:0007669"/>
    <property type="project" value="TreeGrafter"/>
</dbReference>
<evidence type="ECO:0000256" key="3">
    <source>
        <dbReference type="ARBA" id="ARBA00022729"/>
    </source>
</evidence>
<evidence type="ECO:0000256" key="1">
    <source>
        <dbReference type="ARBA" id="ARBA00008520"/>
    </source>
</evidence>
<dbReference type="GO" id="GO:1901982">
    <property type="term" value="F:maltose binding"/>
    <property type="evidence" value="ECO:0007669"/>
    <property type="project" value="TreeGrafter"/>
</dbReference>
<comment type="similarity">
    <text evidence="1">Belongs to the bacterial solute-binding protein 1 family.</text>
</comment>
<protein>
    <submittedName>
        <fullName evidence="5">Extracellular solute-binding protein</fullName>
    </submittedName>
</protein>
<dbReference type="PANTHER" id="PTHR30061">
    <property type="entry name" value="MALTOSE-BINDING PERIPLASMIC PROTEIN"/>
    <property type="match status" value="1"/>
</dbReference>
<evidence type="ECO:0000313" key="6">
    <source>
        <dbReference type="Proteomes" id="UP000307768"/>
    </source>
</evidence>
<feature type="signal peptide" evidence="4">
    <location>
        <begin position="1"/>
        <end position="22"/>
    </location>
</feature>
<evidence type="ECO:0000256" key="4">
    <source>
        <dbReference type="SAM" id="SignalP"/>
    </source>
</evidence>
<sequence length="416" mass="44259">MKNLTRLAVLGVASALALTACGSSDSDDSASGDKVIKLWLAGETDTPEALTKWLEKEYEADNEGTDLKIEHIDWGQLVPRLQTALSDENQTPDVFEVGNTQSPTFTSVGAFTDLTDKVGELGDDIGPESFVEAGAYDGKQFAVPYYWGSRYVFYSKKAFADAGIALPTTLDAFNTAVVELKKKSGDKNYSGFWVPGQDWRNGISWIFANGGDIAVQEGDSWVGKLSSAESVKGLEAWKNLSDNASAAPKDGLDAEAWVPFNNGEAAAFMAPGWARWSVPEEMAADLGGFALPGNDGAAAPVFAGGSNIGISAKSKNQDEAFALLQLIYSDEYQSLLAENGLGPANPEFTAKMGEDEFAKSAVDAASNSKLTPTSPNWTEVETSQVMEEFFGKIAGGADIAKTAADYDAKLAEILNK</sequence>
<dbReference type="GO" id="GO:0015768">
    <property type="term" value="P:maltose transport"/>
    <property type="evidence" value="ECO:0007669"/>
    <property type="project" value="TreeGrafter"/>
</dbReference>
<accession>A0A5Q6RR22</accession>
<keyword evidence="2" id="KW-0813">Transport</keyword>
<comment type="caution">
    <text evidence="5">The sequence shown here is derived from an EMBL/GenBank/DDBJ whole genome shotgun (WGS) entry which is preliminary data.</text>
</comment>
<dbReference type="AlphaFoldDB" id="A0A5Q6RR22"/>
<evidence type="ECO:0000313" key="5">
    <source>
        <dbReference type="EMBL" id="KAA1420450.1"/>
    </source>
</evidence>